<accession>A0ABP5QQD8</accession>
<evidence type="ECO:0000313" key="2">
    <source>
        <dbReference type="Proteomes" id="UP001500929"/>
    </source>
</evidence>
<dbReference type="EMBL" id="BAAAQY010000008">
    <property type="protein sequence ID" value="GAA2241484.1"/>
    <property type="molecule type" value="Genomic_DNA"/>
</dbReference>
<name>A0ABP5QQD8_9MICO</name>
<protein>
    <recommendedName>
        <fullName evidence="3">2-phosphosulfolactate phosphatase</fullName>
    </recommendedName>
</protein>
<dbReference type="InterPro" id="IPR036702">
    <property type="entry name" value="ComB-like_sf"/>
</dbReference>
<organism evidence="1 2">
    <name type="scientific">Herbiconiux moechotypicola</name>
    <dbReference type="NCBI Taxonomy" id="637393"/>
    <lineage>
        <taxon>Bacteria</taxon>
        <taxon>Bacillati</taxon>
        <taxon>Actinomycetota</taxon>
        <taxon>Actinomycetes</taxon>
        <taxon>Micrococcales</taxon>
        <taxon>Microbacteriaceae</taxon>
        <taxon>Herbiconiux</taxon>
    </lineage>
</organism>
<comment type="caution">
    <text evidence="1">The sequence shown here is derived from an EMBL/GenBank/DDBJ whole genome shotgun (WGS) entry which is preliminary data.</text>
</comment>
<keyword evidence="2" id="KW-1185">Reference proteome</keyword>
<sequence>MGPVSLVGRIGGMPSPTLHSDSPQSRYQVRLHLGADPEAMPVLTEAADLVVFADALPDPSSPSGPGSAVSVIGFGFRRSAARAVLEAQADAGERVFVAVVTPLSAGGGFAVEDFLLAGAVVDALAEVGIDYSSPEAAAACAAFVSLRGAVGHLVSASEEGQRWVAAGRGAELAALCRLDTDQA</sequence>
<dbReference type="Proteomes" id="UP001500929">
    <property type="component" value="Unassembled WGS sequence"/>
</dbReference>
<proteinExistence type="predicted"/>
<evidence type="ECO:0008006" key="3">
    <source>
        <dbReference type="Google" id="ProtNLM"/>
    </source>
</evidence>
<gene>
    <name evidence="1" type="ORF">GCM10009851_28590</name>
</gene>
<dbReference type="Gene3D" id="3.90.1560.10">
    <property type="entry name" value="ComB-like"/>
    <property type="match status" value="1"/>
</dbReference>
<reference evidence="2" key="1">
    <citation type="journal article" date="2019" name="Int. J. Syst. Evol. Microbiol.">
        <title>The Global Catalogue of Microorganisms (GCM) 10K type strain sequencing project: providing services to taxonomists for standard genome sequencing and annotation.</title>
        <authorList>
            <consortium name="The Broad Institute Genomics Platform"/>
            <consortium name="The Broad Institute Genome Sequencing Center for Infectious Disease"/>
            <person name="Wu L."/>
            <person name="Ma J."/>
        </authorList>
    </citation>
    <scope>NUCLEOTIDE SEQUENCE [LARGE SCALE GENOMIC DNA]</scope>
    <source>
        <strain evidence="2">JCM 16117</strain>
    </source>
</reference>
<dbReference type="SUPFAM" id="SSF142823">
    <property type="entry name" value="ComB-like"/>
    <property type="match status" value="1"/>
</dbReference>
<evidence type="ECO:0000313" key="1">
    <source>
        <dbReference type="EMBL" id="GAA2241484.1"/>
    </source>
</evidence>